<dbReference type="PANTHER" id="PTHR31102:SF1">
    <property type="entry name" value="CATION_H+ EXCHANGER DOMAIN-CONTAINING PROTEIN"/>
    <property type="match status" value="1"/>
</dbReference>
<dbReference type="GO" id="GO:0016020">
    <property type="term" value="C:membrane"/>
    <property type="evidence" value="ECO:0007669"/>
    <property type="project" value="UniProtKB-SubCell"/>
</dbReference>
<gene>
    <name evidence="9" type="ORF">MEDL_38813</name>
</gene>
<feature type="region of interest" description="Disordered" evidence="6">
    <location>
        <begin position="572"/>
        <end position="619"/>
    </location>
</feature>
<feature type="transmembrane region" description="Helical" evidence="7">
    <location>
        <begin position="198"/>
        <end position="219"/>
    </location>
</feature>
<feature type="domain" description="Cation/H+ exchanger transmembrane" evidence="8">
    <location>
        <begin position="130"/>
        <end position="497"/>
    </location>
</feature>
<feature type="transmembrane region" description="Helical" evidence="7">
    <location>
        <begin position="225"/>
        <end position="244"/>
    </location>
</feature>
<evidence type="ECO:0000256" key="4">
    <source>
        <dbReference type="ARBA" id="ARBA00022989"/>
    </source>
</evidence>
<dbReference type="OrthoDB" id="423807at2759"/>
<keyword evidence="5 7" id="KW-0472">Membrane</keyword>
<dbReference type="PANTHER" id="PTHR31102">
    <property type="match status" value="1"/>
</dbReference>
<feature type="compositionally biased region" description="Basic and acidic residues" evidence="6">
    <location>
        <begin position="583"/>
        <end position="603"/>
    </location>
</feature>
<feature type="transmembrane region" description="Helical" evidence="7">
    <location>
        <begin position="450"/>
        <end position="471"/>
    </location>
</feature>
<feature type="compositionally biased region" description="Polar residues" evidence="6">
    <location>
        <begin position="604"/>
        <end position="615"/>
    </location>
</feature>
<proteinExistence type="inferred from homology"/>
<feature type="transmembrane region" description="Helical" evidence="7">
    <location>
        <begin position="330"/>
        <end position="347"/>
    </location>
</feature>
<comment type="caution">
    <text evidence="9">The sequence shown here is derived from an EMBL/GenBank/DDBJ whole genome shotgun (WGS) entry which is preliminary data.</text>
</comment>
<dbReference type="InterPro" id="IPR038770">
    <property type="entry name" value="Na+/solute_symporter_sf"/>
</dbReference>
<keyword evidence="10" id="KW-1185">Reference proteome</keyword>
<comment type="similarity">
    <text evidence="2">Belongs to the monovalent cation:proton antiporter 1 (CPA1) transporter (TC 2.A.36) family.</text>
</comment>
<evidence type="ECO:0000256" key="6">
    <source>
        <dbReference type="SAM" id="MobiDB-lite"/>
    </source>
</evidence>
<evidence type="ECO:0000259" key="8">
    <source>
        <dbReference type="Pfam" id="PF00999"/>
    </source>
</evidence>
<keyword evidence="3 7" id="KW-0812">Transmembrane</keyword>
<feature type="transmembrane region" description="Helical" evidence="7">
    <location>
        <begin position="265"/>
        <end position="288"/>
    </location>
</feature>
<feature type="compositionally biased region" description="Basic and acidic residues" evidence="6">
    <location>
        <begin position="1"/>
        <end position="13"/>
    </location>
</feature>
<dbReference type="Pfam" id="PF00999">
    <property type="entry name" value="Na_H_Exchanger"/>
    <property type="match status" value="1"/>
</dbReference>
<dbReference type="GO" id="GO:1902600">
    <property type="term" value="P:proton transmembrane transport"/>
    <property type="evidence" value="ECO:0007669"/>
    <property type="project" value="InterPro"/>
</dbReference>
<feature type="transmembrane region" description="Helical" evidence="7">
    <location>
        <begin position="88"/>
        <end position="108"/>
    </location>
</feature>
<evidence type="ECO:0000256" key="1">
    <source>
        <dbReference type="ARBA" id="ARBA00004141"/>
    </source>
</evidence>
<evidence type="ECO:0000256" key="5">
    <source>
        <dbReference type="ARBA" id="ARBA00023136"/>
    </source>
</evidence>
<feature type="transmembrane region" description="Helical" evidence="7">
    <location>
        <begin position="300"/>
        <end position="321"/>
    </location>
</feature>
<feature type="compositionally biased region" description="Basic and acidic residues" evidence="6">
    <location>
        <begin position="777"/>
        <end position="789"/>
    </location>
</feature>
<reference evidence="9" key="1">
    <citation type="submission" date="2021-03" db="EMBL/GenBank/DDBJ databases">
        <authorList>
            <person name="Bekaert M."/>
        </authorList>
    </citation>
    <scope>NUCLEOTIDE SEQUENCE</scope>
</reference>
<feature type="compositionally biased region" description="Basic and acidic residues" evidence="6">
    <location>
        <begin position="726"/>
        <end position="746"/>
    </location>
</feature>
<keyword evidence="4 7" id="KW-1133">Transmembrane helix</keyword>
<dbReference type="InterPro" id="IPR006153">
    <property type="entry name" value="Cation/H_exchanger_TM"/>
</dbReference>
<evidence type="ECO:0000313" key="9">
    <source>
        <dbReference type="EMBL" id="CAG2225679.1"/>
    </source>
</evidence>
<comment type="subcellular location">
    <subcellularLocation>
        <location evidence="1">Membrane</location>
        <topology evidence="1">Multi-pass membrane protein</topology>
    </subcellularLocation>
</comment>
<dbReference type="EMBL" id="CAJPWZ010001856">
    <property type="protein sequence ID" value="CAG2225679.1"/>
    <property type="molecule type" value="Genomic_DNA"/>
</dbReference>
<feature type="transmembrane region" description="Helical" evidence="7">
    <location>
        <begin position="491"/>
        <end position="513"/>
    </location>
</feature>
<feature type="transmembrane region" description="Helical" evidence="7">
    <location>
        <begin position="419"/>
        <end position="438"/>
    </location>
</feature>
<evidence type="ECO:0000313" key="10">
    <source>
        <dbReference type="Proteomes" id="UP000683360"/>
    </source>
</evidence>
<dbReference type="GO" id="GO:0015297">
    <property type="term" value="F:antiporter activity"/>
    <property type="evidence" value="ECO:0007669"/>
    <property type="project" value="InterPro"/>
</dbReference>
<dbReference type="AlphaFoldDB" id="A0A8S3T2V5"/>
<organism evidence="9 10">
    <name type="scientific">Mytilus edulis</name>
    <name type="common">Blue mussel</name>
    <dbReference type="NCBI Taxonomy" id="6550"/>
    <lineage>
        <taxon>Eukaryota</taxon>
        <taxon>Metazoa</taxon>
        <taxon>Spiralia</taxon>
        <taxon>Lophotrochozoa</taxon>
        <taxon>Mollusca</taxon>
        <taxon>Bivalvia</taxon>
        <taxon>Autobranchia</taxon>
        <taxon>Pteriomorphia</taxon>
        <taxon>Mytilida</taxon>
        <taxon>Mytiloidea</taxon>
        <taxon>Mytilidae</taxon>
        <taxon>Mytilinae</taxon>
        <taxon>Mytilus</taxon>
    </lineage>
</organism>
<evidence type="ECO:0000256" key="3">
    <source>
        <dbReference type="ARBA" id="ARBA00022692"/>
    </source>
</evidence>
<evidence type="ECO:0000256" key="7">
    <source>
        <dbReference type="SAM" id="Phobius"/>
    </source>
</evidence>
<evidence type="ECO:0000256" key="2">
    <source>
        <dbReference type="ARBA" id="ARBA00007367"/>
    </source>
</evidence>
<sequence length="789" mass="86018">MNGKSEIRQRDINHGAGNGKIPNGHKDEDEDNKKDNESNKTPSKIDQIQDTCTTCCIPCLTSHNPLPEYPSRIQRLGHAFMLPLHGNVATYLQFTVVCVQLWIIIYSLTHGQALPGGNLFSLLILFIGCAIGGYLISLIRLPPLLGMLIVGVLLRNIPGVDTVGESIDSKWKIALTVILTRAGLGLDIVKLRKLSWAVLRLALLPCTCEIITVGIASHFILGFPWIWSLMLGCILGALSPAVTVPSLVNLQDRQYGVEKGIPTMLLAAGGLDNVLCVTGFSVFMGIIFSEGNLAVTIVKGPLGVFVGIIYGFVAGIFLWYIPSKDSANKVFYRSLLLFGFGMIAIFGSSEIGLSGAGPLGCLTTATVAGYKWRLRRKPSEQDEVSGVMALVWLIAQHFLFGLIGAAVDIGKIQSSTAGLGILTLAIGLVVRSGVDFTVTLRTGFNIKERIFITLTWLSKATVQAAIGGLALDKVREMSNPDQEMLNYATDILTLSVLAIIICAPIGATLMAVLGPKFLQKGYLEEEVIEVCTTNPDVNNKHIQMIDMTKMKGEPIELNEKPEMTEIVIEPLENTNLEISKPSYDTKDTTTEAETQKPSHDAKDTTTVTDTESQKGSDVIDVPLHNEEKLSQVNDENTPLESDDFDDTIDINHPDYPEVYKSHLKVTLSDSKIKDIVSIVQVENPKVKDTDSIVEAEDPKIKDTESIVPAENLKLKDTESTVQAEDQNVKETESIVPAEDPKVKDTELIVQAKDTSNTNEHKGLDNPGFQNTDSGDESLDKNIDEKPIQT</sequence>
<accession>A0A8S3T2V5</accession>
<feature type="region of interest" description="Disordered" evidence="6">
    <location>
        <begin position="714"/>
        <end position="789"/>
    </location>
</feature>
<feature type="region of interest" description="Disordered" evidence="6">
    <location>
        <begin position="1"/>
        <end position="45"/>
    </location>
</feature>
<feature type="transmembrane region" description="Helical" evidence="7">
    <location>
        <begin position="120"/>
        <end position="139"/>
    </location>
</feature>
<name>A0A8S3T2V5_MYTED</name>
<feature type="compositionally biased region" description="Basic and acidic residues" evidence="6">
    <location>
        <begin position="24"/>
        <end position="38"/>
    </location>
</feature>
<dbReference type="Gene3D" id="1.20.1530.20">
    <property type="match status" value="1"/>
</dbReference>
<feature type="transmembrane region" description="Helical" evidence="7">
    <location>
        <begin position="384"/>
        <end position="407"/>
    </location>
</feature>
<dbReference type="Proteomes" id="UP000683360">
    <property type="component" value="Unassembled WGS sequence"/>
</dbReference>
<protein>
    <submittedName>
        <fullName evidence="9">SLC9B1_2</fullName>
    </submittedName>
</protein>
<dbReference type="InterPro" id="IPR051843">
    <property type="entry name" value="CPA1_transporter"/>
</dbReference>